<dbReference type="InterPro" id="IPR031025">
    <property type="entry name" value="LruC_dom"/>
</dbReference>
<sequence length="783" mass="87357">MREKILQKVLSVIFFIAILIGCQKDYFDPEYFEKNYIIQNIPKNFDWSNISTLDVTVLPYDTHNNKYFYTIEIFDENPVFEKEKAILLAKGVGSQNQTFQTSVVLPKGTPTIFVRQTSPEGQQTIQEYTVEGNKLTCNFNPVPNTNALVKTALKINAIQNYNIEQTDFPTPSQAIEINSSSPSPYRLQYGNSYVIRGNYTGAIEYSWGNVSLYVEGRWQNTSSARLKLEKDDNLIIQNGGEIIFDEPVDIQATSNETNIVIAPDGKFNLTQKEVNLTLSNKSKFIVQGKVCLKNLIFENGARLYNTGETSVTNFTVKNNQTMVTNDGSLAAGEVNLIGSLFTNNGPLTTDNFITEGSTFINNSKFTAKYIDFKRGAYTNNCMTLYEDFTMNGTTLSLAANTLVGGTSMTVKGTTIQMEGHSIISISDKMSFTNASSTINGIGNEEFALLRVKEIDAKGWKIATFRGNLEIECSRYPGANYHVLLEPAHWVAEGESTIRIPASECTDGNITDPGDPKDPDFPIEGDSTLMYTWITEDMFPDLGDYDMNDLVVDLGAIPAITSNNMAESLTLKIVIRAVGSTRPIGAALQLDQVTPGEIQNVTYSANNLFEGKMFSVNTQGLENDQTQAVIPLFENAHRIMGVYNTAIMINTFALGSVVPGKGERKDIQKFEVKIEFSRPIALNKINMNRLNFFVISGNKFTPRRTEIHLPGFKHTALSNISRPIEESTDGLMWGLLVPRSFRYPSEAISILKAYPDFEKWVKSGGTNYLEWYKAPSTNDAYIYR</sequence>
<reference evidence="2 5" key="1">
    <citation type="submission" date="2014-07" db="EMBL/GenBank/DDBJ databases">
        <title>Porphyromonadaceae bacterium OUH 308042 = ATCC BAA-2681 = DSM 28342 draft genome.</title>
        <authorList>
            <person name="Sydenham T.V."/>
            <person name="Hasman H."/>
            <person name="Justensen U.S."/>
        </authorList>
    </citation>
    <scope>NUCLEOTIDE SEQUENCE [LARGE SCALE GENOMIC DNA]</scope>
    <source>
        <strain evidence="2 5">OUH 308042</strain>
    </source>
</reference>
<dbReference type="Gene3D" id="2.160.20.20">
    <property type="match status" value="1"/>
</dbReference>
<comment type="caution">
    <text evidence="2">The sequence shown here is derived from an EMBL/GenBank/DDBJ whole genome shotgun (WGS) entry which is preliminary data.</text>
</comment>
<dbReference type="EMBL" id="JPIU01000025">
    <property type="protein sequence ID" value="KIO46716.1"/>
    <property type="molecule type" value="Genomic_DNA"/>
</dbReference>
<dbReference type="Proteomes" id="UP000031980">
    <property type="component" value="Unassembled WGS sequence"/>
</dbReference>
<keyword evidence="5" id="KW-1185">Reference proteome</keyword>
<dbReference type="Pfam" id="PF16130">
    <property type="entry name" value="DUF4842"/>
    <property type="match status" value="1"/>
</dbReference>
<protein>
    <recommendedName>
        <fullName evidence="1">DUF4842 domain-containing protein</fullName>
    </recommendedName>
</protein>
<organism evidence="2 5">
    <name type="scientific">Sanguibacteroides justesenii</name>
    <dbReference type="NCBI Taxonomy" id="1547597"/>
    <lineage>
        <taxon>Bacteria</taxon>
        <taxon>Pseudomonadati</taxon>
        <taxon>Bacteroidota</taxon>
        <taxon>Bacteroidia</taxon>
        <taxon>Bacteroidales</taxon>
        <taxon>Porphyromonadaceae</taxon>
        <taxon>Sanguibacteroides</taxon>
    </lineage>
</organism>
<dbReference type="PROSITE" id="PS51257">
    <property type="entry name" value="PROKAR_LIPOPROTEIN"/>
    <property type="match status" value="1"/>
</dbReference>
<dbReference type="Proteomes" id="UP000031937">
    <property type="component" value="Unassembled WGS sequence"/>
</dbReference>
<dbReference type="InterPro" id="IPR032295">
    <property type="entry name" value="DUF4842"/>
</dbReference>
<accession>A0A0C3RHJ1</accession>
<dbReference type="InterPro" id="IPR012332">
    <property type="entry name" value="Autotransporter_pectin_lyase_C"/>
</dbReference>
<evidence type="ECO:0000313" key="5">
    <source>
        <dbReference type="Proteomes" id="UP000031980"/>
    </source>
</evidence>
<dbReference type="NCBIfam" id="TIGR04456">
    <property type="entry name" value="LruC_dom"/>
    <property type="match status" value="1"/>
</dbReference>
<name>A0A0C3RHJ1_9PORP</name>
<proteinExistence type="predicted"/>
<dbReference type="AlphaFoldDB" id="A0A0C3RHJ1"/>
<feature type="domain" description="DUF4842" evidence="1">
    <location>
        <begin position="567"/>
        <end position="771"/>
    </location>
</feature>
<evidence type="ECO:0000313" key="4">
    <source>
        <dbReference type="Proteomes" id="UP000031937"/>
    </source>
</evidence>
<evidence type="ECO:0000259" key="1">
    <source>
        <dbReference type="Pfam" id="PF16130"/>
    </source>
</evidence>
<evidence type="ECO:0000313" key="3">
    <source>
        <dbReference type="EMBL" id="KIO46897.1"/>
    </source>
</evidence>
<dbReference type="RefSeq" id="WP_041502314.1">
    <property type="nucleotide sequence ID" value="NZ_JPIT01000008.1"/>
</dbReference>
<evidence type="ECO:0000313" key="2">
    <source>
        <dbReference type="EMBL" id="KIO46716.1"/>
    </source>
</evidence>
<reference evidence="3 4" key="2">
    <citation type="submission" date="2014-07" db="EMBL/GenBank/DDBJ databases">
        <title>Porphyromonadaceae bacterium OUH 334697 = ATCC BAA-2682 = DSM 28341 draft genome.</title>
        <authorList>
            <person name="Sydenham T.V."/>
            <person name="Hasman H."/>
            <person name="Justesen U.S."/>
        </authorList>
    </citation>
    <scope>NUCLEOTIDE SEQUENCE [LARGE SCALE GENOMIC DNA]</scope>
    <source>
        <strain evidence="3 4">OUH 334697</strain>
    </source>
</reference>
<dbReference type="EMBL" id="JPIT01000008">
    <property type="protein sequence ID" value="KIO46897.1"/>
    <property type="molecule type" value="Genomic_DNA"/>
</dbReference>
<gene>
    <name evidence="2" type="ORF">BA92_02310</name>
    <name evidence="3" type="ORF">IE90_02440</name>
</gene>